<dbReference type="KEGG" id="csq:CSCA_0760"/>
<evidence type="ECO:0000259" key="1">
    <source>
        <dbReference type="SMART" id="SM00331"/>
    </source>
</evidence>
<feature type="domain" description="PPM-type phosphatase" evidence="1">
    <location>
        <begin position="4"/>
        <end position="218"/>
    </location>
</feature>
<dbReference type="SUPFAM" id="SSF81606">
    <property type="entry name" value="PP2C-like"/>
    <property type="match status" value="1"/>
</dbReference>
<dbReference type="Proteomes" id="UP000033115">
    <property type="component" value="Chromosome"/>
</dbReference>
<reference evidence="2 3" key="1">
    <citation type="journal article" date="2015" name="J. Biotechnol.">
        <title>Complete genome sequence of a malodorant-producing acetogen, Clostridium scatologenes ATCC 25775(T).</title>
        <authorList>
            <person name="Zhu Z."/>
            <person name="Guo T."/>
            <person name="Zheng H."/>
            <person name="Song T."/>
            <person name="Ouyang P."/>
            <person name="Xie J."/>
        </authorList>
    </citation>
    <scope>NUCLEOTIDE SEQUENCE [LARGE SCALE GENOMIC DNA]</scope>
    <source>
        <strain evidence="2 3">ATCC 25775</strain>
    </source>
</reference>
<dbReference type="Gene3D" id="3.60.40.10">
    <property type="entry name" value="PPM-type phosphatase domain"/>
    <property type="match status" value="1"/>
</dbReference>
<keyword evidence="3" id="KW-1185">Reference proteome</keyword>
<gene>
    <name evidence="2" type="ORF">CSCA_0760</name>
</gene>
<dbReference type="STRING" id="1548.CSCA_0760"/>
<protein>
    <submittedName>
        <fullName evidence="2">Stage II sporulation protein E (SpoIIE)</fullName>
    </submittedName>
</protein>
<accession>A0A0E3JMC4</accession>
<dbReference type="InterPro" id="IPR001932">
    <property type="entry name" value="PPM-type_phosphatase-like_dom"/>
</dbReference>
<dbReference type="InterPro" id="IPR036457">
    <property type="entry name" value="PPM-type-like_dom_sf"/>
</dbReference>
<evidence type="ECO:0000313" key="2">
    <source>
        <dbReference type="EMBL" id="AKA67885.1"/>
    </source>
</evidence>
<dbReference type="EMBL" id="CP009933">
    <property type="protein sequence ID" value="AKA67885.1"/>
    <property type="molecule type" value="Genomic_DNA"/>
</dbReference>
<name>A0A0E3JMC4_CLOSL</name>
<organism evidence="2 3">
    <name type="scientific">Clostridium scatologenes</name>
    <dbReference type="NCBI Taxonomy" id="1548"/>
    <lineage>
        <taxon>Bacteria</taxon>
        <taxon>Bacillati</taxon>
        <taxon>Bacillota</taxon>
        <taxon>Clostridia</taxon>
        <taxon>Eubacteriales</taxon>
        <taxon>Clostridiaceae</taxon>
        <taxon>Clostridium</taxon>
    </lineage>
</organism>
<dbReference type="HOGENOM" id="CLU_703441_0_0_9"/>
<dbReference type="Pfam" id="PF07228">
    <property type="entry name" value="SpoIIE"/>
    <property type="match status" value="1"/>
</dbReference>
<sequence>MDFFIEVAHGTLIKHGEELPGDMVNVVRLEDCTIIVLADGLGSGVKANILATLTSKIAGTMLKEGADIYETVDTIANTLPVCKVRNIAYSTFTIIKIYNNGEAYIAEYDNPPFFAMRNGESMDISKKKSIINDKVIKESNLVLQEDDVLTVVSDGVIHAGLGEILNLGWQWKDVEAYLKKRTSSNLNVQVVAKDLLEACWDLYCRKPGDDTTVVSIKVRKPSFVNLFTGPPKDKEKDSMVIKNFMDAPGKKVICGGTAANIAERELGRKLKVNLEFFNKDVPPTATMEGIDLITEGVLTLSMVIEKIKKYLNPSSKNIEYIDCDGKDGVSSLVKILMEDCTHLNLWVGMAVNPAHQNPDFPADLSIKLKLVGELYNQMKALGKKVHINYV</sequence>
<dbReference type="AlphaFoldDB" id="A0A0E3JMC4"/>
<dbReference type="RefSeq" id="WP_029159825.1">
    <property type="nucleotide sequence ID" value="NZ_CP009933.1"/>
</dbReference>
<proteinExistence type="predicted"/>
<evidence type="ECO:0000313" key="3">
    <source>
        <dbReference type="Proteomes" id="UP000033115"/>
    </source>
</evidence>
<dbReference type="SMART" id="SM00331">
    <property type="entry name" value="PP2C_SIG"/>
    <property type="match status" value="1"/>
</dbReference>